<keyword evidence="9" id="KW-0503">Monooxygenase</keyword>
<proteinExistence type="inferred from homology"/>
<keyword evidence="8 11" id="KW-0408">Iron</keyword>
<evidence type="ECO:0000256" key="4">
    <source>
        <dbReference type="ARBA" id="ARBA00022692"/>
    </source>
</evidence>
<dbReference type="InterPro" id="IPR036396">
    <property type="entry name" value="Cyt_P450_sf"/>
</dbReference>
<evidence type="ECO:0000256" key="8">
    <source>
        <dbReference type="ARBA" id="ARBA00023004"/>
    </source>
</evidence>
<dbReference type="GO" id="GO:0005506">
    <property type="term" value="F:iron ion binding"/>
    <property type="evidence" value="ECO:0007669"/>
    <property type="project" value="InterPro"/>
</dbReference>
<dbReference type="InterPro" id="IPR017972">
    <property type="entry name" value="Cyt_P450_CS"/>
</dbReference>
<dbReference type="PRINTS" id="PR00385">
    <property type="entry name" value="P450"/>
</dbReference>
<reference evidence="12 13" key="1">
    <citation type="journal article" date="2018" name="Science">
        <title>The opium poppy genome and morphinan production.</title>
        <authorList>
            <person name="Guo L."/>
            <person name="Winzer T."/>
            <person name="Yang X."/>
            <person name="Li Y."/>
            <person name="Ning Z."/>
            <person name="He Z."/>
            <person name="Teodor R."/>
            <person name="Lu Y."/>
            <person name="Bowser T.A."/>
            <person name="Graham I.A."/>
            <person name="Ye K."/>
        </authorList>
    </citation>
    <scope>NUCLEOTIDE SEQUENCE [LARGE SCALE GENOMIC DNA]</scope>
    <source>
        <strain evidence="13">cv. HN1</strain>
        <tissue evidence="12">Leaves</tissue>
    </source>
</reference>
<dbReference type="STRING" id="3469.A0A4Y7L060"/>
<evidence type="ECO:0000313" key="13">
    <source>
        <dbReference type="Proteomes" id="UP000316621"/>
    </source>
</evidence>
<dbReference type="InterPro" id="IPR001128">
    <property type="entry name" value="Cyt_P450"/>
</dbReference>
<evidence type="ECO:0000256" key="11">
    <source>
        <dbReference type="PIRSR" id="PIRSR602401-1"/>
    </source>
</evidence>
<evidence type="ECO:0000256" key="9">
    <source>
        <dbReference type="ARBA" id="ARBA00023033"/>
    </source>
</evidence>
<evidence type="ECO:0000256" key="5">
    <source>
        <dbReference type="ARBA" id="ARBA00022723"/>
    </source>
</evidence>
<dbReference type="GO" id="GO:0004497">
    <property type="term" value="F:monooxygenase activity"/>
    <property type="evidence" value="ECO:0007669"/>
    <property type="project" value="UniProtKB-KW"/>
</dbReference>
<keyword evidence="3 11" id="KW-0349">Heme</keyword>
<evidence type="ECO:0000256" key="3">
    <source>
        <dbReference type="ARBA" id="ARBA00022617"/>
    </source>
</evidence>
<feature type="binding site" description="axial binding residue" evidence="11">
    <location>
        <position position="865"/>
    </location>
    <ligand>
        <name>heme</name>
        <dbReference type="ChEBI" id="CHEBI:30413"/>
    </ligand>
    <ligandPart>
        <name>Fe</name>
        <dbReference type="ChEBI" id="CHEBI:18248"/>
    </ligandPart>
</feature>
<dbReference type="GO" id="GO:0033075">
    <property type="term" value="P:isoquinoline alkaloid biosynthetic process"/>
    <property type="evidence" value="ECO:0007669"/>
    <property type="project" value="UniProtKB-ARBA"/>
</dbReference>
<organism evidence="12 13">
    <name type="scientific">Papaver somniferum</name>
    <name type="common">Opium poppy</name>
    <dbReference type="NCBI Taxonomy" id="3469"/>
    <lineage>
        <taxon>Eukaryota</taxon>
        <taxon>Viridiplantae</taxon>
        <taxon>Streptophyta</taxon>
        <taxon>Embryophyta</taxon>
        <taxon>Tracheophyta</taxon>
        <taxon>Spermatophyta</taxon>
        <taxon>Magnoliopsida</taxon>
        <taxon>Ranunculales</taxon>
        <taxon>Papaveraceae</taxon>
        <taxon>Papaveroideae</taxon>
        <taxon>Papaver</taxon>
    </lineage>
</organism>
<evidence type="ECO:0000256" key="2">
    <source>
        <dbReference type="ARBA" id="ARBA00010617"/>
    </source>
</evidence>
<name>A0A4Y7L060_PAPSO</name>
<dbReference type="Gene3D" id="1.10.630.10">
    <property type="entry name" value="Cytochrome P450"/>
    <property type="match status" value="2"/>
</dbReference>
<keyword evidence="4" id="KW-0812">Transmembrane</keyword>
<dbReference type="SUPFAM" id="SSF48264">
    <property type="entry name" value="Cytochrome P450"/>
    <property type="match status" value="2"/>
</dbReference>
<evidence type="ECO:0000256" key="1">
    <source>
        <dbReference type="ARBA" id="ARBA00004370"/>
    </source>
</evidence>
<dbReference type="PROSITE" id="PS00086">
    <property type="entry name" value="CYTOCHROME_P450"/>
    <property type="match status" value="1"/>
</dbReference>
<dbReference type="OMA" id="CIVAMDV"/>
<evidence type="ECO:0000256" key="6">
    <source>
        <dbReference type="ARBA" id="ARBA00022989"/>
    </source>
</evidence>
<dbReference type="PRINTS" id="PR00463">
    <property type="entry name" value="EP450I"/>
</dbReference>
<dbReference type="InterPro" id="IPR002401">
    <property type="entry name" value="Cyt_P450_E_grp-I"/>
</dbReference>
<comment type="similarity">
    <text evidence="2">Belongs to the cytochrome P450 family.</text>
</comment>
<protein>
    <recommendedName>
        <fullName evidence="14">Cytochrome P450</fullName>
    </recommendedName>
</protein>
<dbReference type="Pfam" id="PF00067">
    <property type="entry name" value="p450"/>
    <property type="match status" value="2"/>
</dbReference>
<dbReference type="GO" id="GO:0016705">
    <property type="term" value="F:oxidoreductase activity, acting on paired donors, with incorporation or reduction of molecular oxygen"/>
    <property type="evidence" value="ECO:0007669"/>
    <property type="project" value="InterPro"/>
</dbReference>
<comment type="cofactor">
    <cofactor evidence="11">
        <name>heme</name>
        <dbReference type="ChEBI" id="CHEBI:30413"/>
    </cofactor>
</comment>
<dbReference type="Proteomes" id="UP000316621">
    <property type="component" value="Chromosome 9"/>
</dbReference>
<keyword evidence="7" id="KW-0560">Oxidoreductase</keyword>
<dbReference type="InterPro" id="IPR050665">
    <property type="entry name" value="Cytochrome_P450_Monooxygen"/>
</dbReference>
<sequence length="944" mass="106508">MLFSFILITLSILCYYLYEALWLKPEKLRNKLRNQGIVGPPPSFLSGNVSDMMRIKSMAAVSSNNQSSSSLSFTDDYMTSLFPHFEQWRKEYGTIFTYATGNVQHLYVGDPNLVKEISLCQTWALGKPLYLHKEIGPLFGNGVVRSNGQIWAHQRKTIAPEFFTDKVKGMVGIMVDSTVPVLRLWEDEIAKQGGIAELRVDIDLTNISADIISKACFGSSYSKGRVIFSKLRELVKAMSQTGLLVKIPALREVWRLVKEIRKLILNVAKNRRQESIPERDLLHMILEGANNLGEETANDFIVDNCKNIYIAGHETVASVATWALLFLASHPQWQTLAREEVLQLVPEGCLPDAEMLHKMKILTMVVQETLRLMPPTSLIAREVFEDVQFGDIINIPKGINFWIPISTLHRNLEIWGPDANEFKPERFANGILGATKPEKIRKKLRNQGIKGPTPSFLSGNVTEMMRIKSAATSEMKLVTDDYMPCLFPHLEQWRKEYGPTFMYETGTLQHLYVGDPNLVKDISLCDTLALGKPTYRNKELAPLFGLGVVKTNGHIWAHQRKIMAPEFFIDKVKGMVGLMVKSAMPVMRSWEDEIVKHGGIAEIRVDEGLRNLSADVISRACFGSSYSQGTVIFSKLEELIKALYNTSSLVQIPAHRFLPTKRNRQVWRLEKEIRKLILDVIKKGKQQAKGDIRLLQMILESDDEHLGQETAKNFIVDNCKSIYVAGHETVASAATWTLMFLSSHPEWQTRARDEVLENIPEGSLPHADMLHKMKILTMVIQETLRLLPPTTLVSREAFEDLKFGDIITIPKGTNFWIPISTVHRIPEIWGPDADKFNPERFAHGVFGACKIPQAYIPFGTGSRTCLGQKFAMLLHLPPVSSMLSSLVRQPASLLFFCLETLEWQLPAEEMTLGVTAPNVYVLGVDTWKMPKDDVSMSISRAADV</sequence>
<dbReference type="PANTHER" id="PTHR24282">
    <property type="entry name" value="CYTOCHROME P450 FAMILY MEMBER"/>
    <property type="match status" value="1"/>
</dbReference>
<gene>
    <name evidence="12" type="ORF">C5167_002230</name>
</gene>
<dbReference type="AlphaFoldDB" id="A0A4Y7L060"/>
<dbReference type="GO" id="GO:0020037">
    <property type="term" value="F:heme binding"/>
    <property type="evidence" value="ECO:0007669"/>
    <property type="project" value="InterPro"/>
</dbReference>
<dbReference type="EMBL" id="CM010723">
    <property type="protein sequence ID" value="RZC78030.1"/>
    <property type="molecule type" value="Genomic_DNA"/>
</dbReference>
<dbReference type="PANTHER" id="PTHR24282:SF36">
    <property type="entry name" value="CYTOCHROME P450 714A1-RELATED"/>
    <property type="match status" value="1"/>
</dbReference>
<dbReference type="GO" id="GO:0016020">
    <property type="term" value="C:membrane"/>
    <property type="evidence" value="ECO:0007669"/>
    <property type="project" value="UniProtKB-SubCell"/>
</dbReference>
<evidence type="ECO:0000256" key="10">
    <source>
        <dbReference type="ARBA" id="ARBA00023136"/>
    </source>
</evidence>
<keyword evidence="6" id="KW-1133">Transmembrane helix</keyword>
<evidence type="ECO:0000313" key="12">
    <source>
        <dbReference type="EMBL" id="RZC78030.1"/>
    </source>
</evidence>
<comment type="subcellular location">
    <subcellularLocation>
        <location evidence="1">Membrane</location>
    </subcellularLocation>
</comment>
<keyword evidence="5 11" id="KW-0479">Metal-binding</keyword>
<accession>A0A4Y7L060</accession>
<keyword evidence="13" id="KW-1185">Reference proteome</keyword>
<dbReference type="Gramene" id="RZC78030">
    <property type="protein sequence ID" value="RZC78030"/>
    <property type="gene ID" value="C5167_002230"/>
</dbReference>
<evidence type="ECO:0008006" key="14">
    <source>
        <dbReference type="Google" id="ProtNLM"/>
    </source>
</evidence>
<keyword evidence="10" id="KW-0472">Membrane</keyword>
<evidence type="ECO:0000256" key="7">
    <source>
        <dbReference type="ARBA" id="ARBA00023002"/>
    </source>
</evidence>